<dbReference type="EMBL" id="BGZK01001579">
    <property type="protein sequence ID" value="GBP82685.1"/>
    <property type="molecule type" value="Genomic_DNA"/>
</dbReference>
<evidence type="ECO:0000313" key="3">
    <source>
        <dbReference type="Proteomes" id="UP000299102"/>
    </source>
</evidence>
<name>A0A4C1Z7X0_EUMVA</name>
<proteinExistence type="predicted"/>
<feature type="region of interest" description="Disordered" evidence="1">
    <location>
        <begin position="59"/>
        <end position="85"/>
    </location>
</feature>
<reference evidence="2 3" key="1">
    <citation type="journal article" date="2019" name="Commun. Biol.">
        <title>The bagworm genome reveals a unique fibroin gene that provides high tensile strength.</title>
        <authorList>
            <person name="Kono N."/>
            <person name="Nakamura H."/>
            <person name="Ohtoshi R."/>
            <person name="Tomita M."/>
            <person name="Numata K."/>
            <person name="Arakawa K."/>
        </authorList>
    </citation>
    <scope>NUCLEOTIDE SEQUENCE [LARGE SCALE GENOMIC DNA]</scope>
</reference>
<dbReference type="AlphaFoldDB" id="A0A4C1Z7X0"/>
<gene>
    <name evidence="2" type="ORF">EVAR_27011_1</name>
</gene>
<accession>A0A4C1Z7X0</accession>
<protein>
    <submittedName>
        <fullName evidence="2">Uncharacterized protein</fullName>
    </submittedName>
</protein>
<keyword evidence="3" id="KW-1185">Reference proteome</keyword>
<evidence type="ECO:0000256" key="1">
    <source>
        <dbReference type="SAM" id="MobiDB-lite"/>
    </source>
</evidence>
<comment type="caution">
    <text evidence="2">The sequence shown here is derived from an EMBL/GenBank/DDBJ whole genome shotgun (WGS) entry which is preliminary data.</text>
</comment>
<dbReference type="Proteomes" id="UP000299102">
    <property type="component" value="Unassembled WGS sequence"/>
</dbReference>
<sequence>MLVDIINIYLNKKAARRRTQREYNSHGPRRKSAFCSLLHIVFLCVNKCSVPRRVHHTFDLGSSHRSGDDDRQQPSAPGLAWMSRG</sequence>
<organism evidence="2 3">
    <name type="scientific">Eumeta variegata</name>
    <name type="common">Bagworm moth</name>
    <name type="synonym">Eumeta japonica</name>
    <dbReference type="NCBI Taxonomy" id="151549"/>
    <lineage>
        <taxon>Eukaryota</taxon>
        <taxon>Metazoa</taxon>
        <taxon>Ecdysozoa</taxon>
        <taxon>Arthropoda</taxon>
        <taxon>Hexapoda</taxon>
        <taxon>Insecta</taxon>
        <taxon>Pterygota</taxon>
        <taxon>Neoptera</taxon>
        <taxon>Endopterygota</taxon>
        <taxon>Lepidoptera</taxon>
        <taxon>Glossata</taxon>
        <taxon>Ditrysia</taxon>
        <taxon>Tineoidea</taxon>
        <taxon>Psychidae</taxon>
        <taxon>Oiketicinae</taxon>
        <taxon>Eumeta</taxon>
    </lineage>
</organism>
<evidence type="ECO:0000313" key="2">
    <source>
        <dbReference type="EMBL" id="GBP82685.1"/>
    </source>
</evidence>